<evidence type="ECO:0000256" key="8">
    <source>
        <dbReference type="ARBA" id="ARBA00023033"/>
    </source>
</evidence>
<dbReference type="AlphaFoldDB" id="A0A5A7T3X6"/>
<evidence type="ECO:0000256" key="2">
    <source>
        <dbReference type="ARBA" id="ARBA00004370"/>
    </source>
</evidence>
<dbReference type="PROSITE" id="PS00086">
    <property type="entry name" value="CYTOCHROME_P450"/>
    <property type="match status" value="1"/>
</dbReference>
<dbReference type="PRINTS" id="PR00385">
    <property type="entry name" value="P450"/>
</dbReference>
<evidence type="ECO:0000256" key="6">
    <source>
        <dbReference type="ARBA" id="ARBA00023002"/>
    </source>
</evidence>
<evidence type="ECO:0000313" key="13">
    <source>
        <dbReference type="Proteomes" id="UP000321393"/>
    </source>
</evidence>
<dbReference type="GO" id="GO:0016020">
    <property type="term" value="C:membrane"/>
    <property type="evidence" value="ECO:0007669"/>
    <property type="project" value="UniProtKB-SubCell"/>
</dbReference>
<evidence type="ECO:0000313" key="12">
    <source>
        <dbReference type="EMBL" id="KAA0036261.1"/>
    </source>
</evidence>
<dbReference type="GO" id="GO:0004497">
    <property type="term" value="F:monooxygenase activity"/>
    <property type="evidence" value="ECO:0007669"/>
    <property type="project" value="UniProtKB-KW"/>
</dbReference>
<keyword evidence="7 10" id="KW-0408">Iron</keyword>
<dbReference type="InterPro" id="IPR036396">
    <property type="entry name" value="Cyt_P450_sf"/>
</dbReference>
<gene>
    <name evidence="12" type="ORF">E6C27_scaffold18G00600</name>
</gene>
<name>A0A5A7T3X6_CUCMM</name>
<evidence type="ECO:0000256" key="3">
    <source>
        <dbReference type="ARBA" id="ARBA00010617"/>
    </source>
</evidence>
<feature type="binding site" description="axial binding residue" evidence="10">
    <location>
        <position position="436"/>
    </location>
    <ligand>
        <name>heme</name>
        <dbReference type="ChEBI" id="CHEBI:30413"/>
    </ligand>
    <ligandPart>
        <name>Fe</name>
        <dbReference type="ChEBI" id="CHEBI:18248"/>
    </ligandPart>
</feature>
<dbReference type="SUPFAM" id="SSF48264">
    <property type="entry name" value="Cytochrome P450"/>
    <property type="match status" value="1"/>
</dbReference>
<keyword evidence="9" id="KW-0472">Membrane</keyword>
<dbReference type="GO" id="GO:0005506">
    <property type="term" value="F:iron ion binding"/>
    <property type="evidence" value="ECO:0007669"/>
    <property type="project" value="InterPro"/>
</dbReference>
<dbReference type="FunFam" id="1.10.630.10:FF:000011">
    <property type="entry name" value="Cytochrome P450 83B1"/>
    <property type="match status" value="1"/>
</dbReference>
<dbReference type="InterPro" id="IPR017972">
    <property type="entry name" value="Cyt_P450_CS"/>
</dbReference>
<dbReference type="Gene3D" id="1.10.630.10">
    <property type="entry name" value="Cytochrome P450"/>
    <property type="match status" value="1"/>
</dbReference>
<dbReference type="Proteomes" id="UP000321393">
    <property type="component" value="Unassembled WGS sequence"/>
</dbReference>
<dbReference type="InterPro" id="IPR002401">
    <property type="entry name" value="Cyt_P450_E_grp-I"/>
</dbReference>
<dbReference type="PANTHER" id="PTHR47943">
    <property type="entry name" value="CYTOCHROME P450 93A3-LIKE"/>
    <property type="match status" value="1"/>
</dbReference>
<dbReference type="CDD" id="cd11072">
    <property type="entry name" value="CYP71-like"/>
    <property type="match status" value="1"/>
</dbReference>
<keyword evidence="4 10" id="KW-0349">Heme</keyword>
<accession>A0A5A7T3X6</accession>
<dbReference type="PANTHER" id="PTHR47943:SF2">
    <property type="entry name" value="CYTOCHROME P450"/>
    <property type="match status" value="1"/>
</dbReference>
<evidence type="ECO:0000256" key="9">
    <source>
        <dbReference type="ARBA" id="ARBA00023136"/>
    </source>
</evidence>
<dbReference type="OrthoDB" id="2789670at2759"/>
<comment type="cofactor">
    <cofactor evidence="1 10">
        <name>heme</name>
        <dbReference type="ChEBI" id="CHEBI:30413"/>
    </cofactor>
</comment>
<keyword evidence="5 10" id="KW-0479">Metal-binding</keyword>
<evidence type="ECO:0000256" key="5">
    <source>
        <dbReference type="ARBA" id="ARBA00022723"/>
    </source>
</evidence>
<dbReference type="InterPro" id="IPR001128">
    <property type="entry name" value="Cyt_P450"/>
</dbReference>
<evidence type="ECO:0000256" key="10">
    <source>
        <dbReference type="PIRSR" id="PIRSR602401-1"/>
    </source>
</evidence>
<proteinExistence type="inferred from homology"/>
<dbReference type="EMBL" id="SSTE01019703">
    <property type="protein sequence ID" value="KAA0036261.1"/>
    <property type="molecule type" value="Genomic_DNA"/>
</dbReference>
<evidence type="ECO:0000256" key="4">
    <source>
        <dbReference type="ARBA" id="ARBA00022617"/>
    </source>
</evidence>
<dbReference type="Pfam" id="PF00067">
    <property type="entry name" value="p450"/>
    <property type="match status" value="1"/>
</dbReference>
<sequence>MTWIILATITLIFLLPYLFQQWLLKTKPLCNKLPPGPKGFPIIGSLHLLGKLIHKDLHYLSQIYGPIMHIQLGLLPAIIVSSARATELFLKTHDLHFASRPLTITSNHISYGRKGIAFAQYGPYWRNIRKMCTLELLSSLKINSFSSTRKQEVGSLIKGLEDAATDGVAVDLTSKISSVIGDMICVMVLGRKYEDNELGEKGFKGLIREATQLAAAPNLGDFIPLIARFDVQGFGGRAKAVGKIFDGFLESIVEEHVVFEKDNKDKDFVDVLLDLMGSREYQIDRSNIKAIILDFVIAAVDSTTTTINWMLSELIKHPHIMKKLQEELEKVVGLNRMVEESDLSNLKYLEMVMKESLRMHPPVPLIPRECIQDCNINGYHIPKKSRIVINAWAIGRDPNTWVDPHKFDPERFLESEVDVRGRDFELIPFGSGRRGCVGIQLALVVVRLVVAQLLHCFDLKLPDGMSPLELDMTEILGLTCPRAQNLRVIPIFRLCPNNL</sequence>
<protein>
    <submittedName>
        <fullName evidence="12">Cytochrome P450 CYP736A12-like protein</fullName>
    </submittedName>
</protein>
<dbReference type="GO" id="GO:0020037">
    <property type="term" value="F:heme binding"/>
    <property type="evidence" value="ECO:0007669"/>
    <property type="project" value="InterPro"/>
</dbReference>
<dbReference type="GO" id="GO:0016705">
    <property type="term" value="F:oxidoreductase activity, acting on paired donors, with incorporation or reduction of molecular oxygen"/>
    <property type="evidence" value="ECO:0007669"/>
    <property type="project" value="InterPro"/>
</dbReference>
<comment type="caution">
    <text evidence="12">The sequence shown here is derived from an EMBL/GenBank/DDBJ whole genome shotgun (WGS) entry which is preliminary data.</text>
</comment>
<reference evidence="12 13" key="1">
    <citation type="submission" date="2019-08" db="EMBL/GenBank/DDBJ databases">
        <title>Draft genome sequences of two oriental melons (Cucumis melo L. var makuwa).</title>
        <authorList>
            <person name="Kwon S.-Y."/>
        </authorList>
    </citation>
    <scope>NUCLEOTIDE SEQUENCE [LARGE SCALE GENOMIC DNA]</scope>
    <source>
        <strain evidence="13">cv. SW 3</strain>
        <tissue evidence="12">Leaf</tissue>
    </source>
</reference>
<evidence type="ECO:0000256" key="1">
    <source>
        <dbReference type="ARBA" id="ARBA00001971"/>
    </source>
</evidence>
<evidence type="ECO:0000256" key="7">
    <source>
        <dbReference type="ARBA" id="ARBA00023004"/>
    </source>
</evidence>
<keyword evidence="6 11" id="KW-0560">Oxidoreductase</keyword>
<dbReference type="PRINTS" id="PR00463">
    <property type="entry name" value="EP450I"/>
</dbReference>
<comment type="similarity">
    <text evidence="3 11">Belongs to the cytochrome P450 family.</text>
</comment>
<evidence type="ECO:0000256" key="11">
    <source>
        <dbReference type="RuleBase" id="RU000461"/>
    </source>
</evidence>
<organism evidence="12 13">
    <name type="scientific">Cucumis melo var. makuwa</name>
    <name type="common">Oriental melon</name>
    <dbReference type="NCBI Taxonomy" id="1194695"/>
    <lineage>
        <taxon>Eukaryota</taxon>
        <taxon>Viridiplantae</taxon>
        <taxon>Streptophyta</taxon>
        <taxon>Embryophyta</taxon>
        <taxon>Tracheophyta</taxon>
        <taxon>Spermatophyta</taxon>
        <taxon>Magnoliopsida</taxon>
        <taxon>eudicotyledons</taxon>
        <taxon>Gunneridae</taxon>
        <taxon>Pentapetalae</taxon>
        <taxon>rosids</taxon>
        <taxon>fabids</taxon>
        <taxon>Cucurbitales</taxon>
        <taxon>Cucurbitaceae</taxon>
        <taxon>Benincaseae</taxon>
        <taxon>Cucumis</taxon>
    </lineage>
</organism>
<comment type="subcellular location">
    <subcellularLocation>
        <location evidence="2">Membrane</location>
    </subcellularLocation>
</comment>
<keyword evidence="8 11" id="KW-0503">Monooxygenase</keyword>